<dbReference type="AlphaFoldDB" id="A0A8H4RIM5"/>
<gene>
    <name evidence="8" type="ORF">G7Y89_g8174</name>
</gene>
<dbReference type="SMART" id="SM00884">
    <property type="entry name" value="Cullin_Nedd8"/>
    <property type="match status" value="1"/>
</dbReference>
<dbReference type="Gene3D" id="1.20.1310.10">
    <property type="entry name" value="Cullin Repeats"/>
    <property type="match status" value="4"/>
</dbReference>
<dbReference type="Proteomes" id="UP000566819">
    <property type="component" value="Unassembled WGS sequence"/>
</dbReference>
<dbReference type="FunFam" id="1.20.1310.10:FF:000001">
    <property type="entry name" value="Cullin 3"/>
    <property type="match status" value="1"/>
</dbReference>
<dbReference type="SMART" id="SM00182">
    <property type="entry name" value="CULLIN"/>
    <property type="match status" value="1"/>
</dbReference>
<feature type="region of interest" description="Disordered" evidence="6">
    <location>
        <begin position="369"/>
        <end position="389"/>
    </location>
</feature>
<organism evidence="8 9">
    <name type="scientific">Cudoniella acicularis</name>
    <dbReference type="NCBI Taxonomy" id="354080"/>
    <lineage>
        <taxon>Eukaryota</taxon>
        <taxon>Fungi</taxon>
        <taxon>Dikarya</taxon>
        <taxon>Ascomycota</taxon>
        <taxon>Pezizomycotina</taxon>
        <taxon>Leotiomycetes</taxon>
        <taxon>Helotiales</taxon>
        <taxon>Tricladiaceae</taxon>
        <taxon>Cudoniella</taxon>
    </lineage>
</organism>
<dbReference type="InterPro" id="IPR059120">
    <property type="entry name" value="Cullin-like_AB"/>
</dbReference>
<dbReference type="InterPro" id="IPR016158">
    <property type="entry name" value="Cullin_homology"/>
</dbReference>
<dbReference type="SUPFAM" id="SSF74788">
    <property type="entry name" value="Cullin repeat-like"/>
    <property type="match status" value="1"/>
</dbReference>
<dbReference type="Pfam" id="PF10557">
    <property type="entry name" value="Cullin_Nedd8"/>
    <property type="match status" value="1"/>
</dbReference>
<dbReference type="SUPFAM" id="SSF75632">
    <property type="entry name" value="Cullin homology domain"/>
    <property type="match status" value="1"/>
</dbReference>
<dbReference type="Pfam" id="PF00888">
    <property type="entry name" value="Cullin"/>
    <property type="match status" value="1"/>
</dbReference>
<dbReference type="InterPro" id="IPR036317">
    <property type="entry name" value="Cullin_homology_sf"/>
</dbReference>
<feature type="domain" description="Cullin family profile" evidence="7">
    <location>
        <begin position="441"/>
        <end position="696"/>
    </location>
</feature>
<sequence length="832" mass="95369">MADSTSSQGIVGHGENNDFDAMWDLLRSALREIHEKNASKLSFEQLYRASYKIVLKKQGDRLYDRVKEFEEQWFAMQVMPSIRKLITNNLVNITMGGISGTTANERRTTGEDFLKGLKASWENHITVMNMTTDVLMYMDRVYCADNRKASIFTTAMGLFRDHILRSPLVESESNLITFDILNSVILDQIGMEREGDVINKHLIRSCIYMLEGLYESDDENENEKLYLTVFEIEFLKASRTFYHNECISLLRDSDASTWLRQTKKRFLEEEARCQTTISMLTSQKIAKVVEQEMISSHLQEFLAMEGSGIKAMIENDRHEDLSLLYQLVSRVDSSKEPLKNALQARVVDLGSDINKAILNTDFSNLPAAAEDGETAEGGDKAKTPKPNTASKATAAAIKWVDEVLQLKDKFDTMWKKCLDEDLILQTALTKSFSDFINLFPRCSEYVSLFIDDNLKRGIKGKTEAEIDEVLDKATTLIRYIQDKDMFERYYKKHLARRLLHGKSESAEVEKQMISRMKLEIGNAFTTKLEGMFKDMNMSEELTSGYRTYIRNLGDRDDKQIDLGINVLTTNHWPMESMGSNKDKSEDQRQNCNWPAEIIALQESFKAYYLKERNGRTLTWSGFLGNADIRCIFPRIPGKEGVLGRERKHEINVPTYGMVILLLFNDLVDDASLSFEEIQEQTNIPTQDLSRILFTLSVLPKARVLTKSPANKEHPKPGDKFAFNKAFTSKAVKIKAPVISGAVSKVEGEDERKETEDRNDEHRGNVIDTVIVRIMKARKELTHQLLFTEVISQLSQRFKPDLGMMKRRIESLIEREYLERVEDAATPTYRYLA</sequence>
<proteinExistence type="inferred from homology"/>
<evidence type="ECO:0000256" key="5">
    <source>
        <dbReference type="RuleBase" id="RU003829"/>
    </source>
</evidence>
<dbReference type="InterPro" id="IPR045093">
    <property type="entry name" value="Cullin"/>
</dbReference>
<evidence type="ECO:0000313" key="9">
    <source>
        <dbReference type="Proteomes" id="UP000566819"/>
    </source>
</evidence>
<comment type="caution">
    <text evidence="8">The sequence shown here is derived from an EMBL/GenBank/DDBJ whole genome shotgun (WGS) entry which is preliminary data.</text>
</comment>
<dbReference type="InterPro" id="IPR036388">
    <property type="entry name" value="WH-like_DNA-bd_sf"/>
</dbReference>
<dbReference type="Gene3D" id="1.10.10.10">
    <property type="entry name" value="Winged helix-like DNA-binding domain superfamily/Winged helix DNA-binding domain"/>
    <property type="match status" value="1"/>
</dbReference>
<keyword evidence="9" id="KW-1185">Reference proteome</keyword>
<dbReference type="PROSITE" id="PS50069">
    <property type="entry name" value="CULLIN_2"/>
    <property type="match status" value="1"/>
</dbReference>
<protein>
    <recommendedName>
        <fullName evidence="7">Cullin family profile domain-containing protein</fullName>
    </recommendedName>
</protein>
<dbReference type="OrthoDB" id="27073at2759"/>
<evidence type="ECO:0000256" key="3">
    <source>
        <dbReference type="ARBA" id="ARBA00022843"/>
    </source>
</evidence>
<dbReference type="Gene3D" id="3.30.230.130">
    <property type="entry name" value="Cullin, Chain C, Domain 2"/>
    <property type="match status" value="1"/>
</dbReference>
<comment type="similarity">
    <text evidence="1 4 5">Belongs to the cullin family.</text>
</comment>
<dbReference type="InterPro" id="IPR019559">
    <property type="entry name" value="Cullin_neddylation_domain"/>
</dbReference>
<keyword evidence="3" id="KW-0832">Ubl conjugation</keyword>
<dbReference type="EMBL" id="JAAMPI010000605">
    <property type="protein sequence ID" value="KAF4629971.1"/>
    <property type="molecule type" value="Genomic_DNA"/>
</dbReference>
<evidence type="ECO:0000256" key="4">
    <source>
        <dbReference type="PROSITE-ProRule" id="PRU00330"/>
    </source>
</evidence>
<dbReference type="GO" id="GO:0006511">
    <property type="term" value="P:ubiquitin-dependent protein catabolic process"/>
    <property type="evidence" value="ECO:0007669"/>
    <property type="project" value="InterPro"/>
</dbReference>
<accession>A0A8H4RIM5</accession>
<evidence type="ECO:0000256" key="6">
    <source>
        <dbReference type="SAM" id="MobiDB-lite"/>
    </source>
</evidence>
<dbReference type="InterPro" id="IPR036390">
    <property type="entry name" value="WH_DNA-bd_sf"/>
</dbReference>
<dbReference type="SUPFAM" id="SSF46785">
    <property type="entry name" value="Winged helix' DNA-binding domain"/>
    <property type="match status" value="1"/>
</dbReference>
<reference evidence="8 9" key="1">
    <citation type="submission" date="2020-03" db="EMBL/GenBank/DDBJ databases">
        <title>Draft Genome Sequence of Cudoniella acicularis.</title>
        <authorList>
            <person name="Buettner E."/>
            <person name="Kellner H."/>
        </authorList>
    </citation>
    <scope>NUCLEOTIDE SEQUENCE [LARGE SCALE GENOMIC DNA]</scope>
    <source>
        <strain evidence="8 9">DSM 108380</strain>
    </source>
</reference>
<dbReference type="FunFam" id="1.20.1310.10:FF:000036">
    <property type="entry name" value="SCF ubiquitin ligase subunit CulC, putative"/>
    <property type="match status" value="1"/>
</dbReference>
<dbReference type="GO" id="GO:0031625">
    <property type="term" value="F:ubiquitin protein ligase binding"/>
    <property type="evidence" value="ECO:0007669"/>
    <property type="project" value="InterPro"/>
</dbReference>
<dbReference type="InterPro" id="IPR016159">
    <property type="entry name" value="Cullin_repeat-like_dom_sf"/>
</dbReference>
<keyword evidence="2" id="KW-1017">Isopeptide bond</keyword>
<dbReference type="FunFam" id="1.20.1310.10:FF:000002">
    <property type="entry name" value="cullin-3 isoform X1"/>
    <property type="match status" value="1"/>
</dbReference>
<evidence type="ECO:0000256" key="1">
    <source>
        <dbReference type="ARBA" id="ARBA00006019"/>
    </source>
</evidence>
<evidence type="ECO:0000259" key="7">
    <source>
        <dbReference type="PROSITE" id="PS50069"/>
    </source>
</evidence>
<dbReference type="FunFam" id="1.10.10.10:FF:000014">
    <property type="entry name" value="Cullin 1"/>
    <property type="match status" value="1"/>
</dbReference>
<dbReference type="InterPro" id="IPR001373">
    <property type="entry name" value="Cullin_N"/>
</dbReference>
<dbReference type="Pfam" id="PF26557">
    <property type="entry name" value="Cullin_AB"/>
    <property type="match status" value="1"/>
</dbReference>
<dbReference type="PANTHER" id="PTHR11932">
    <property type="entry name" value="CULLIN"/>
    <property type="match status" value="1"/>
</dbReference>
<evidence type="ECO:0000313" key="8">
    <source>
        <dbReference type="EMBL" id="KAF4629971.1"/>
    </source>
</evidence>
<evidence type="ECO:0000256" key="2">
    <source>
        <dbReference type="ARBA" id="ARBA00022499"/>
    </source>
</evidence>
<dbReference type="FunFam" id="1.20.1310.10:FF:000061">
    <property type="entry name" value="Related to cullulin 3"/>
    <property type="match status" value="1"/>
</dbReference>
<name>A0A8H4RIM5_9HELO</name>